<keyword evidence="3" id="KW-0812">Transmembrane</keyword>
<evidence type="ECO:0000256" key="1">
    <source>
        <dbReference type="ARBA" id="ARBA00004141"/>
    </source>
</evidence>
<comment type="subcellular location">
    <subcellularLocation>
        <location evidence="1">Membrane</location>
        <topology evidence="1">Multi-pass membrane protein</topology>
    </subcellularLocation>
</comment>
<dbReference type="PANTHER" id="PTHR45649:SF41">
    <property type="entry name" value="TRANSPORTER, PUTATIVE (EUROFUNG)-RELATED"/>
    <property type="match status" value="1"/>
</dbReference>
<dbReference type="EMBL" id="KB446535">
    <property type="protein sequence ID" value="EME49127.1"/>
    <property type="molecule type" value="Genomic_DNA"/>
</dbReference>
<dbReference type="AlphaFoldDB" id="N1Q0E1"/>
<reference evidence="6 7" key="2">
    <citation type="journal article" date="2012" name="PLoS Pathog.">
        <title>Diverse lifestyles and strategies of plant pathogenesis encoded in the genomes of eighteen Dothideomycetes fungi.</title>
        <authorList>
            <person name="Ohm R.A."/>
            <person name="Feau N."/>
            <person name="Henrissat B."/>
            <person name="Schoch C.L."/>
            <person name="Horwitz B.A."/>
            <person name="Barry K.W."/>
            <person name="Condon B.J."/>
            <person name="Copeland A.C."/>
            <person name="Dhillon B."/>
            <person name="Glaser F."/>
            <person name="Hesse C.N."/>
            <person name="Kosti I."/>
            <person name="LaButti K."/>
            <person name="Lindquist E.A."/>
            <person name="Lucas S."/>
            <person name="Salamov A.A."/>
            <person name="Bradshaw R.E."/>
            <person name="Ciuffetti L."/>
            <person name="Hamelin R.C."/>
            <person name="Kema G.H.J."/>
            <person name="Lawrence C."/>
            <person name="Scott J.A."/>
            <person name="Spatafora J.W."/>
            <person name="Turgeon B.G."/>
            <person name="de Wit P.J.G.M."/>
            <person name="Zhong S."/>
            <person name="Goodwin S.B."/>
            <person name="Grigoriev I.V."/>
        </authorList>
    </citation>
    <scope>NUCLEOTIDE SEQUENCE [LARGE SCALE GENOMIC DNA]</scope>
    <source>
        <strain evidence="7">NZE10 / CBS 128990</strain>
    </source>
</reference>
<dbReference type="GO" id="GO:0022857">
    <property type="term" value="F:transmembrane transporter activity"/>
    <property type="evidence" value="ECO:0007669"/>
    <property type="project" value="UniProtKB-ARBA"/>
</dbReference>
<reference evidence="7" key="1">
    <citation type="journal article" date="2012" name="PLoS Genet.">
        <title>The genomes of the fungal plant pathogens Cladosporium fulvum and Dothistroma septosporum reveal adaptation to different hosts and lifestyles but also signatures of common ancestry.</title>
        <authorList>
            <person name="de Wit P.J.G.M."/>
            <person name="van der Burgt A."/>
            <person name="Oekmen B."/>
            <person name="Stergiopoulos I."/>
            <person name="Abd-Elsalam K.A."/>
            <person name="Aerts A.L."/>
            <person name="Bahkali A.H."/>
            <person name="Beenen H.G."/>
            <person name="Chettri P."/>
            <person name="Cox M.P."/>
            <person name="Datema E."/>
            <person name="de Vries R.P."/>
            <person name="Dhillon B."/>
            <person name="Ganley A.R."/>
            <person name="Griffiths S.A."/>
            <person name="Guo Y."/>
            <person name="Hamelin R.C."/>
            <person name="Henrissat B."/>
            <person name="Kabir M.S."/>
            <person name="Jashni M.K."/>
            <person name="Kema G."/>
            <person name="Klaubauf S."/>
            <person name="Lapidus A."/>
            <person name="Levasseur A."/>
            <person name="Lindquist E."/>
            <person name="Mehrabi R."/>
            <person name="Ohm R.A."/>
            <person name="Owen T.J."/>
            <person name="Salamov A."/>
            <person name="Schwelm A."/>
            <person name="Schijlen E."/>
            <person name="Sun H."/>
            <person name="van den Burg H.A."/>
            <person name="van Ham R.C.H.J."/>
            <person name="Zhang S."/>
            <person name="Goodwin S.B."/>
            <person name="Grigoriev I.V."/>
            <person name="Collemare J."/>
            <person name="Bradshaw R.E."/>
        </authorList>
    </citation>
    <scope>NUCLEOTIDE SEQUENCE [LARGE SCALE GENOMIC DNA]</scope>
    <source>
        <strain evidence="7">NZE10 / CBS 128990</strain>
    </source>
</reference>
<protein>
    <submittedName>
        <fullName evidence="6">Uncharacterized protein</fullName>
    </submittedName>
</protein>
<dbReference type="PANTHER" id="PTHR45649">
    <property type="entry name" value="AMINO-ACID PERMEASE BAT1"/>
    <property type="match status" value="1"/>
</dbReference>
<evidence type="ECO:0000256" key="2">
    <source>
        <dbReference type="ARBA" id="ARBA00022448"/>
    </source>
</evidence>
<keyword evidence="2" id="KW-0813">Transport</keyword>
<evidence type="ECO:0000256" key="4">
    <source>
        <dbReference type="ARBA" id="ARBA00022989"/>
    </source>
</evidence>
<name>N1Q0E1_DOTSN</name>
<sequence>VFYIGTRSLEDVSIKGIILAVCLASYCVSKVATASQQLWPFGRDDDLSGYQWIIRVTSGWNNPLRSVLVSFVITFHLTVIHSGSTTALSAISPQGGVSVQSSYFKTISCLI</sequence>
<evidence type="ECO:0000313" key="7">
    <source>
        <dbReference type="Proteomes" id="UP000016933"/>
    </source>
</evidence>
<keyword evidence="5" id="KW-0472">Membrane</keyword>
<accession>N1Q0E1</accession>
<gene>
    <name evidence="6" type="ORF">DOTSEDRAFT_120327</name>
</gene>
<dbReference type="STRING" id="675120.N1Q0E1"/>
<evidence type="ECO:0000256" key="5">
    <source>
        <dbReference type="ARBA" id="ARBA00023136"/>
    </source>
</evidence>
<dbReference type="GO" id="GO:0016020">
    <property type="term" value="C:membrane"/>
    <property type="evidence" value="ECO:0007669"/>
    <property type="project" value="UniProtKB-SubCell"/>
</dbReference>
<proteinExistence type="predicted"/>
<evidence type="ECO:0000313" key="6">
    <source>
        <dbReference type="EMBL" id="EME49127.1"/>
    </source>
</evidence>
<dbReference type="Proteomes" id="UP000016933">
    <property type="component" value="Unassembled WGS sequence"/>
</dbReference>
<dbReference type="HOGENOM" id="CLU_2164339_0_0_1"/>
<feature type="non-terminal residue" evidence="6">
    <location>
        <position position="1"/>
    </location>
</feature>
<organism evidence="6 7">
    <name type="scientific">Dothistroma septosporum (strain NZE10 / CBS 128990)</name>
    <name type="common">Red band needle blight fungus</name>
    <name type="synonym">Mycosphaerella pini</name>
    <dbReference type="NCBI Taxonomy" id="675120"/>
    <lineage>
        <taxon>Eukaryota</taxon>
        <taxon>Fungi</taxon>
        <taxon>Dikarya</taxon>
        <taxon>Ascomycota</taxon>
        <taxon>Pezizomycotina</taxon>
        <taxon>Dothideomycetes</taxon>
        <taxon>Dothideomycetidae</taxon>
        <taxon>Mycosphaerellales</taxon>
        <taxon>Mycosphaerellaceae</taxon>
        <taxon>Dothistroma</taxon>
    </lineage>
</organism>
<keyword evidence="7" id="KW-1185">Reference proteome</keyword>
<evidence type="ECO:0000256" key="3">
    <source>
        <dbReference type="ARBA" id="ARBA00022692"/>
    </source>
</evidence>
<keyword evidence="4" id="KW-1133">Transmembrane helix</keyword>